<comment type="catalytic activity">
    <reaction evidence="1 13">
        <text>Catalyzes the rearrangement of -S-S- bonds in proteins.</text>
        <dbReference type="EC" id="5.3.4.1"/>
    </reaction>
</comment>
<dbReference type="InterPro" id="IPR005788">
    <property type="entry name" value="PDI_thioredoxin-like_dom"/>
</dbReference>
<keyword evidence="9 13" id="KW-0413">Isomerase</keyword>
<evidence type="ECO:0000256" key="4">
    <source>
        <dbReference type="ARBA" id="ARBA00012723"/>
    </source>
</evidence>
<dbReference type="PROSITE" id="PS51352">
    <property type="entry name" value="THIOREDOXIN_2"/>
    <property type="match status" value="3"/>
</dbReference>
<feature type="signal peptide" evidence="13">
    <location>
        <begin position="1"/>
        <end position="21"/>
    </location>
</feature>
<dbReference type="AlphaFoldDB" id="A0A210PWA6"/>
<dbReference type="Gene3D" id="3.40.30.10">
    <property type="entry name" value="Glutaredoxin"/>
    <property type="match status" value="5"/>
</dbReference>
<dbReference type="CDD" id="cd02995">
    <property type="entry name" value="PDI_a_PDI_a'_C"/>
    <property type="match status" value="1"/>
</dbReference>
<feature type="chain" id="PRO_5011828772" description="Protein disulfide-isomerase" evidence="13">
    <location>
        <begin position="22"/>
        <end position="623"/>
    </location>
</feature>
<evidence type="ECO:0000259" key="15">
    <source>
        <dbReference type="PROSITE" id="PS51352"/>
    </source>
</evidence>
<keyword evidence="17" id="KW-1185">Reference proteome</keyword>
<dbReference type="PANTHER" id="PTHR18929">
    <property type="entry name" value="PROTEIN DISULFIDE ISOMERASE"/>
    <property type="match status" value="1"/>
</dbReference>
<dbReference type="GO" id="GO:0005788">
    <property type="term" value="C:endoplasmic reticulum lumen"/>
    <property type="evidence" value="ECO:0007669"/>
    <property type="project" value="UniProtKB-SubCell"/>
</dbReference>
<dbReference type="InterPro" id="IPR017937">
    <property type="entry name" value="Thioredoxin_CS"/>
</dbReference>
<dbReference type="EC" id="5.3.4.1" evidence="4 13"/>
<keyword evidence="8 11" id="KW-1015">Disulfide bond</keyword>
<dbReference type="GO" id="GO:0009986">
    <property type="term" value="C:cell surface"/>
    <property type="evidence" value="ECO:0007669"/>
    <property type="project" value="TreeGrafter"/>
</dbReference>
<dbReference type="Pfam" id="PF00085">
    <property type="entry name" value="Thioredoxin"/>
    <property type="match status" value="3"/>
</dbReference>
<evidence type="ECO:0000256" key="9">
    <source>
        <dbReference type="ARBA" id="ARBA00023235"/>
    </source>
</evidence>
<comment type="caution">
    <text evidence="16">The sequence shown here is derived from an EMBL/GenBank/DDBJ whole genome shotgun (WGS) entry which is preliminary data.</text>
</comment>
<evidence type="ECO:0000313" key="17">
    <source>
        <dbReference type="Proteomes" id="UP000242188"/>
    </source>
</evidence>
<evidence type="ECO:0000256" key="8">
    <source>
        <dbReference type="ARBA" id="ARBA00023157"/>
    </source>
</evidence>
<feature type="domain" description="Thioredoxin" evidence="15">
    <location>
        <begin position="146"/>
        <end position="262"/>
    </location>
</feature>
<evidence type="ECO:0000256" key="11">
    <source>
        <dbReference type="PIRSR" id="PIRSR605792-51"/>
    </source>
</evidence>
<dbReference type="PROSITE" id="PS00194">
    <property type="entry name" value="THIOREDOXIN_1"/>
    <property type="match status" value="3"/>
</dbReference>
<dbReference type="STRING" id="6573.A0A210PWA6"/>
<sequence length="623" mass="71424">MEIKRYLVLLIVASLLFATRAEDDDEDEDEDEDVENGGGNSVLVLTTENFDDTIAAHDTVLVEFYAPWCGHCKQLEPEYAAAAEQLSQHTPPVVLAKVDATQESELGERFDVSGYPTLKFFKGGVVNEYEGPREKEGIVKYMKERASPDWKPPAEAVVTVTTDTFQEFIDSADLVLLEFYAPWCGHCKKLAPDYEKAAKRLADIDEPIFLGKVDATEEKELASRFDVTGYPTLKMFRNGRDSDYNGERDVSGIINYMMKQQGEASKLKHTKKEVKHYMLEDQVTIMGFFDNMFDPLLRVYMDAANDLREDFTFGHSVSKDVGNSYKVNPKSVVVFTPEKFYTKYEPKWHIFNMVDGTTPEDVQKFIQEHQHPLVGQYTAEREKHFKNRRPLCLVFYAVDWSFDHREATQLWRNRVAGVAASNKEILFAVADEDDNKRLISEFRLEDSGEELNIGCYDSKNRRYKLDDMDEWDDDDVEEFLGKFRTGKLPQIIKSQKVPKKQSGPVVTVVGNSFKDIVMDPTKDVLIELYAPWCGHCKSLTPKYNELAKRFKNEKNLVIAKMDATANEAPEAYRVGGFPTIYWAPANNKENPIQYDRQRETDDFEKFIKEKATVSFGKGLKEEL</sequence>
<dbReference type="NCBIfam" id="TIGR01130">
    <property type="entry name" value="ER_PDI_fam"/>
    <property type="match status" value="1"/>
</dbReference>
<feature type="compositionally biased region" description="Acidic residues" evidence="14">
    <location>
        <begin position="22"/>
        <end position="35"/>
    </location>
</feature>
<evidence type="ECO:0000313" key="16">
    <source>
        <dbReference type="EMBL" id="OWF40778.1"/>
    </source>
</evidence>
<name>A0A210PWA6_MIZYE</name>
<evidence type="ECO:0000256" key="13">
    <source>
        <dbReference type="RuleBase" id="RU361130"/>
    </source>
</evidence>
<evidence type="ECO:0000256" key="12">
    <source>
        <dbReference type="RuleBase" id="RU004208"/>
    </source>
</evidence>
<gene>
    <name evidence="16" type="ORF">KP79_PYT19145</name>
</gene>
<evidence type="ECO:0000256" key="10">
    <source>
        <dbReference type="ARBA" id="ARBA00023284"/>
    </source>
</evidence>
<feature type="domain" description="Thioredoxin" evidence="15">
    <location>
        <begin position="15"/>
        <end position="144"/>
    </location>
</feature>
<dbReference type="PANTHER" id="PTHR18929:SF210">
    <property type="entry name" value="PROTEIN DISULFIDE-ISOMERASE A4"/>
    <property type="match status" value="1"/>
</dbReference>
<organism evidence="16 17">
    <name type="scientific">Mizuhopecten yessoensis</name>
    <name type="common">Japanese scallop</name>
    <name type="synonym">Patinopecten yessoensis</name>
    <dbReference type="NCBI Taxonomy" id="6573"/>
    <lineage>
        <taxon>Eukaryota</taxon>
        <taxon>Metazoa</taxon>
        <taxon>Spiralia</taxon>
        <taxon>Lophotrochozoa</taxon>
        <taxon>Mollusca</taxon>
        <taxon>Bivalvia</taxon>
        <taxon>Autobranchia</taxon>
        <taxon>Pteriomorphia</taxon>
        <taxon>Pectinida</taxon>
        <taxon>Pectinoidea</taxon>
        <taxon>Pectinidae</taxon>
        <taxon>Mizuhopecten</taxon>
    </lineage>
</organism>
<evidence type="ECO:0000256" key="5">
    <source>
        <dbReference type="ARBA" id="ARBA00022729"/>
    </source>
</evidence>
<dbReference type="InterPro" id="IPR013766">
    <property type="entry name" value="Thioredoxin_domain"/>
</dbReference>
<dbReference type="CDD" id="cd02961">
    <property type="entry name" value="PDI_a_family"/>
    <property type="match status" value="2"/>
</dbReference>
<comment type="subcellular location">
    <subcellularLocation>
        <location evidence="2">Endoplasmic reticulum lumen</location>
    </subcellularLocation>
</comment>
<feature type="disulfide bond" description="Redox-active" evidence="11">
    <location>
        <begin position="533"/>
        <end position="536"/>
    </location>
</feature>
<dbReference type="NCBIfam" id="TIGR01126">
    <property type="entry name" value="pdi_dom"/>
    <property type="match status" value="3"/>
</dbReference>
<comment type="similarity">
    <text evidence="3 12">Belongs to the protein disulfide isomerase family.</text>
</comment>
<evidence type="ECO:0000256" key="3">
    <source>
        <dbReference type="ARBA" id="ARBA00006347"/>
    </source>
</evidence>
<evidence type="ECO:0000256" key="2">
    <source>
        <dbReference type="ARBA" id="ARBA00004319"/>
    </source>
</evidence>
<keyword evidence="6" id="KW-0677">Repeat</keyword>
<keyword evidence="5 13" id="KW-0732">Signal</keyword>
<evidence type="ECO:0000256" key="6">
    <source>
        <dbReference type="ARBA" id="ARBA00022737"/>
    </source>
</evidence>
<proteinExistence type="inferred from homology"/>
<accession>A0A210PWA6</accession>
<dbReference type="SUPFAM" id="SSF52833">
    <property type="entry name" value="Thioredoxin-like"/>
    <property type="match status" value="4"/>
</dbReference>
<reference evidence="16 17" key="1">
    <citation type="journal article" date="2017" name="Nat. Ecol. Evol.">
        <title>Scallop genome provides insights into evolution of bilaterian karyotype and development.</title>
        <authorList>
            <person name="Wang S."/>
            <person name="Zhang J."/>
            <person name="Jiao W."/>
            <person name="Li J."/>
            <person name="Xun X."/>
            <person name="Sun Y."/>
            <person name="Guo X."/>
            <person name="Huan P."/>
            <person name="Dong B."/>
            <person name="Zhang L."/>
            <person name="Hu X."/>
            <person name="Sun X."/>
            <person name="Wang J."/>
            <person name="Zhao C."/>
            <person name="Wang Y."/>
            <person name="Wang D."/>
            <person name="Huang X."/>
            <person name="Wang R."/>
            <person name="Lv J."/>
            <person name="Li Y."/>
            <person name="Zhang Z."/>
            <person name="Liu B."/>
            <person name="Lu W."/>
            <person name="Hui Y."/>
            <person name="Liang J."/>
            <person name="Zhou Z."/>
            <person name="Hou R."/>
            <person name="Li X."/>
            <person name="Liu Y."/>
            <person name="Li H."/>
            <person name="Ning X."/>
            <person name="Lin Y."/>
            <person name="Zhao L."/>
            <person name="Xing Q."/>
            <person name="Dou J."/>
            <person name="Li Y."/>
            <person name="Mao J."/>
            <person name="Guo H."/>
            <person name="Dou H."/>
            <person name="Li T."/>
            <person name="Mu C."/>
            <person name="Jiang W."/>
            <person name="Fu Q."/>
            <person name="Fu X."/>
            <person name="Miao Y."/>
            <person name="Liu J."/>
            <person name="Yu Q."/>
            <person name="Li R."/>
            <person name="Liao H."/>
            <person name="Li X."/>
            <person name="Kong Y."/>
            <person name="Jiang Z."/>
            <person name="Chourrout D."/>
            <person name="Li R."/>
            <person name="Bao Z."/>
        </authorList>
    </citation>
    <scope>NUCLEOTIDE SEQUENCE [LARGE SCALE GENOMIC DNA]</scope>
    <source>
        <strain evidence="16 17">PY_sf001</strain>
    </source>
</reference>
<dbReference type="OrthoDB" id="427280at2759"/>
<dbReference type="PRINTS" id="PR00421">
    <property type="entry name" value="THIOREDOXIN"/>
</dbReference>
<keyword evidence="10 11" id="KW-0676">Redox-active center</keyword>
<evidence type="ECO:0000256" key="14">
    <source>
        <dbReference type="SAM" id="MobiDB-lite"/>
    </source>
</evidence>
<protein>
    <recommendedName>
        <fullName evidence="4 13">Protein disulfide-isomerase</fullName>
        <ecNumber evidence="4 13">5.3.4.1</ecNumber>
    </recommendedName>
</protein>
<feature type="disulfide bond" description="Redox-active" evidence="11">
    <location>
        <begin position="184"/>
        <end position="187"/>
    </location>
</feature>
<keyword evidence="7" id="KW-0256">Endoplasmic reticulum</keyword>
<feature type="domain" description="Thioredoxin" evidence="15">
    <location>
        <begin position="486"/>
        <end position="612"/>
    </location>
</feature>
<dbReference type="Pfam" id="PF13848">
    <property type="entry name" value="Thioredoxin_6"/>
    <property type="match status" value="1"/>
</dbReference>
<dbReference type="FunFam" id="3.40.30.10:FF:000107">
    <property type="entry name" value="Protein disulfide-isomerase 5-2"/>
    <property type="match status" value="1"/>
</dbReference>
<feature type="region of interest" description="Disordered" evidence="14">
    <location>
        <begin position="21"/>
        <end position="41"/>
    </location>
</feature>
<dbReference type="EMBL" id="NEDP02005446">
    <property type="protein sequence ID" value="OWF40778.1"/>
    <property type="molecule type" value="Genomic_DNA"/>
</dbReference>
<dbReference type="GO" id="GO:0034976">
    <property type="term" value="P:response to endoplasmic reticulum stress"/>
    <property type="evidence" value="ECO:0007669"/>
    <property type="project" value="TreeGrafter"/>
</dbReference>
<dbReference type="Proteomes" id="UP000242188">
    <property type="component" value="Unassembled WGS sequence"/>
</dbReference>
<dbReference type="GO" id="GO:0006457">
    <property type="term" value="P:protein folding"/>
    <property type="evidence" value="ECO:0007669"/>
    <property type="project" value="TreeGrafter"/>
</dbReference>
<evidence type="ECO:0000256" key="7">
    <source>
        <dbReference type="ARBA" id="ARBA00022824"/>
    </source>
</evidence>
<dbReference type="FunFam" id="3.40.30.10:FF:000017">
    <property type="entry name" value="Protein disulfide-isomerase A4"/>
    <property type="match status" value="1"/>
</dbReference>
<dbReference type="GO" id="GO:0003756">
    <property type="term" value="F:protein disulfide isomerase activity"/>
    <property type="evidence" value="ECO:0007669"/>
    <property type="project" value="UniProtKB-EC"/>
</dbReference>
<dbReference type="InterPro" id="IPR036249">
    <property type="entry name" value="Thioredoxin-like_sf"/>
</dbReference>
<evidence type="ECO:0000256" key="1">
    <source>
        <dbReference type="ARBA" id="ARBA00001182"/>
    </source>
</evidence>
<dbReference type="InterPro" id="IPR005792">
    <property type="entry name" value="Prot_disulphide_isomerase"/>
</dbReference>